<organism evidence="2 3">
    <name type="scientific">Enterococcus diestrammenae</name>
    <dbReference type="NCBI Taxonomy" id="1155073"/>
    <lineage>
        <taxon>Bacteria</taxon>
        <taxon>Bacillati</taxon>
        <taxon>Bacillota</taxon>
        <taxon>Bacilli</taxon>
        <taxon>Lactobacillales</taxon>
        <taxon>Enterococcaceae</taxon>
        <taxon>Enterococcus</taxon>
    </lineage>
</organism>
<evidence type="ECO:0000313" key="2">
    <source>
        <dbReference type="EMBL" id="MEO1781961.1"/>
    </source>
</evidence>
<comment type="caution">
    <text evidence="2">The sequence shown here is derived from an EMBL/GenBank/DDBJ whole genome shotgun (WGS) entry which is preliminary data.</text>
</comment>
<proteinExistence type="predicted"/>
<sequence length="140" mass="16814">MNTKRYHWQPELAISIIYWSLTLMVLFYSLTLSLENTRPYWKSNLVLAAFALLIVIGCRRTMFFGEDRLLVRYARFWKWDAYYLEDMKEITLNPNGLSFVYEGVVHTFIFRKKTLIALKEALYERFPEDAIKIVDQIEIR</sequence>
<protein>
    <recommendedName>
        <fullName evidence="4">EbsA protein</fullName>
    </recommendedName>
</protein>
<feature type="transmembrane region" description="Helical" evidence="1">
    <location>
        <begin position="12"/>
        <end position="34"/>
    </location>
</feature>
<evidence type="ECO:0008006" key="4">
    <source>
        <dbReference type="Google" id="ProtNLM"/>
    </source>
</evidence>
<evidence type="ECO:0000313" key="3">
    <source>
        <dbReference type="Proteomes" id="UP001429357"/>
    </source>
</evidence>
<keyword evidence="1" id="KW-0812">Transmembrane</keyword>
<keyword evidence="3" id="KW-1185">Reference proteome</keyword>
<name>A0ABV0F4A7_9ENTE</name>
<keyword evidence="1" id="KW-0472">Membrane</keyword>
<keyword evidence="1" id="KW-1133">Transmembrane helix</keyword>
<feature type="transmembrane region" description="Helical" evidence="1">
    <location>
        <begin position="40"/>
        <end position="58"/>
    </location>
</feature>
<dbReference type="RefSeq" id="WP_161869250.1">
    <property type="nucleotide sequence ID" value="NZ_MAEI02000001.1"/>
</dbReference>
<dbReference type="InterPro" id="IPR020215">
    <property type="entry name" value="EbsA-like"/>
</dbReference>
<reference evidence="2 3" key="2">
    <citation type="submission" date="2024-02" db="EMBL/GenBank/DDBJ databases">
        <title>The Genome Sequence of Enterococcus diestrammenae JM9A.</title>
        <authorList>
            <person name="Earl A."/>
            <person name="Manson A."/>
            <person name="Gilmore M."/>
            <person name="Sanders J."/>
            <person name="Shea T."/>
            <person name="Howe W."/>
            <person name="Livny J."/>
            <person name="Cuomo C."/>
            <person name="Neafsey D."/>
            <person name="Birren B."/>
        </authorList>
    </citation>
    <scope>NUCLEOTIDE SEQUENCE [LARGE SCALE GENOMIC DNA]</scope>
    <source>
        <strain evidence="2 3">JM9A</strain>
    </source>
</reference>
<evidence type="ECO:0000256" key="1">
    <source>
        <dbReference type="SAM" id="Phobius"/>
    </source>
</evidence>
<gene>
    <name evidence="2" type="ORF">BAU18_001554</name>
</gene>
<dbReference type="Pfam" id="PF17255">
    <property type="entry name" value="EbsA"/>
    <property type="match status" value="1"/>
</dbReference>
<reference evidence="3" key="1">
    <citation type="submission" date="2016-06" db="EMBL/GenBank/DDBJ databases">
        <title>Four novel species of enterococci isolated from chicken manure.</title>
        <authorList>
            <person name="Van Tyne D."/>
        </authorList>
    </citation>
    <scope>NUCLEOTIDE SEQUENCE [LARGE SCALE GENOMIC DNA]</scope>
    <source>
        <strain evidence="3">JM9A</strain>
    </source>
</reference>
<accession>A0ABV0F4A7</accession>
<dbReference type="EMBL" id="MAEI02000001">
    <property type="protein sequence ID" value="MEO1781961.1"/>
    <property type="molecule type" value="Genomic_DNA"/>
</dbReference>
<dbReference type="Proteomes" id="UP001429357">
    <property type="component" value="Unassembled WGS sequence"/>
</dbReference>